<dbReference type="AlphaFoldDB" id="A0A0H5CXC3"/>
<evidence type="ECO:0000256" key="2">
    <source>
        <dbReference type="SAM" id="SignalP"/>
    </source>
</evidence>
<name>A0A0H5CXC3_9RHOB</name>
<feature type="compositionally biased region" description="Pro residues" evidence="1">
    <location>
        <begin position="139"/>
        <end position="149"/>
    </location>
</feature>
<accession>A0A0H5CXC3</accession>
<feature type="region of interest" description="Disordered" evidence="1">
    <location>
        <begin position="119"/>
        <end position="149"/>
    </location>
</feature>
<organism evidence="3 4">
    <name type="scientific">Phaeobacter italicus</name>
    <dbReference type="NCBI Taxonomy" id="481446"/>
    <lineage>
        <taxon>Bacteria</taxon>
        <taxon>Pseudomonadati</taxon>
        <taxon>Pseudomonadota</taxon>
        <taxon>Alphaproteobacteria</taxon>
        <taxon>Rhodobacterales</taxon>
        <taxon>Roseobacteraceae</taxon>
        <taxon>Phaeobacter</taxon>
    </lineage>
</organism>
<evidence type="ECO:0000313" key="4">
    <source>
        <dbReference type="Proteomes" id="UP000043764"/>
    </source>
</evidence>
<evidence type="ECO:0000256" key="1">
    <source>
        <dbReference type="SAM" id="MobiDB-lite"/>
    </source>
</evidence>
<dbReference type="STRING" id="481446.NIT7645_03102"/>
<dbReference type="EMBL" id="CVRL01000001">
    <property type="protein sequence ID" value="CRL09248.1"/>
    <property type="molecule type" value="Genomic_DNA"/>
</dbReference>
<dbReference type="Proteomes" id="UP000043764">
    <property type="component" value="Unassembled WGS sequence"/>
</dbReference>
<proteinExistence type="predicted"/>
<feature type="compositionally biased region" description="Low complexity" evidence="1">
    <location>
        <begin position="129"/>
        <end position="138"/>
    </location>
</feature>
<feature type="signal peptide" evidence="2">
    <location>
        <begin position="1"/>
        <end position="36"/>
    </location>
</feature>
<sequence>MHLLISSVAAPRTPGTRARVALALPLALALALPATAQDTQPPATEEEGSTLMQRGAELFWEGLRQEMAPAIDDLRALADEFGPSLQGFLSEMGPALADIAAQVEDWSVYERPEILPNGDIIIRRKPDTAPESEPETAPNAPPPEGTTDI</sequence>
<feature type="chain" id="PRO_5005217967" description="AAA+ family ATPase" evidence="2">
    <location>
        <begin position="37"/>
        <end position="149"/>
    </location>
</feature>
<dbReference type="RefSeq" id="WP_050672253.1">
    <property type="nucleotide sequence ID" value="NZ_CVRL01000001.1"/>
</dbReference>
<evidence type="ECO:0000313" key="3">
    <source>
        <dbReference type="EMBL" id="CRL09248.1"/>
    </source>
</evidence>
<protein>
    <recommendedName>
        <fullName evidence="5">AAA+ family ATPase</fullName>
    </recommendedName>
</protein>
<keyword evidence="4" id="KW-1185">Reference proteome</keyword>
<gene>
    <name evidence="3" type="ORF">NIT7321_00077</name>
</gene>
<evidence type="ECO:0008006" key="5">
    <source>
        <dbReference type="Google" id="ProtNLM"/>
    </source>
</evidence>
<reference evidence="4" key="1">
    <citation type="submission" date="2015-05" db="EMBL/GenBank/DDBJ databases">
        <authorList>
            <person name="Rodrigo-Torres Lidia"/>
            <person name="Arahal R.David."/>
        </authorList>
    </citation>
    <scope>NUCLEOTIDE SEQUENCE [LARGE SCALE GENOMIC DNA]</scope>
    <source>
        <strain evidence="4">CECT 7321</strain>
    </source>
</reference>
<keyword evidence="2" id="KW-0732">Signal</keyword>